<feature type="transmembrane region" description="Helical" evidence="1">
    <location>
        <begin position="685"/>
        <end position="711"/>
    </location>
</feature>
<dbReference type="SUPFAM" id="SSF53335">
    <property type="entry name" value="S-adenosyl-L-methionine-dependent methyltransferases"/>
    <property type="match status" value="1"/>
</dbReference>
<keyword evidence="1" id="KW-0812">Transmembrane</keyword>
<evidence type="ECO:0000256" key="1">
    <source>
        <dbReference type="SAM" id="Phobius"/>
    </source>
</evidence>
<feature type="transmembrane region" description="Helical" evidence="1">
    <location>
        <begin position="748"/>
        <end position="769"/>
    </location>
</feature>
<keyword evidence="1" id="KW-0472">Membrane</keyword>
<accession>A0A2H5XDR4</accession>
<evidence type="ECO:0000313" key="2">
    <source>
        <dbReference type="EMBL" id="GBC99316.1"/>
    </source>
</evidence>
<dbReference type="Proteomes" id="UP000236173">
    <property type="component" value="Unassembled WGS sequence"/>
</dbReference>
<feature type="transmembrane region" description="Helical" evidence="1">
    <location>
        <begin position="559"/>
        <end position="577"/>
    </location>
</feature>
<organism evidence="2 3">
    <name type="scientific">Candidatus Fervidibacter japonicus</name>
    <dbReference type="NCBI Taxonomy" id="2035412"/>
    <lineage>
        <taxon>Bacteria</taxon>
        <taxon>Candidatus Fervidibacterota</taxon>
        <taxon>Candidatus Fervidibacter</taxon>
    </lineage>
</organism>
<feature type="transmembrane region" description="Helical" evidence="1">
    <location>
        <begin position="589"/>
        <end position="611"/>
    </location>
</feature>
<feature type="transmembrane region" description="Helical" evidence="1">
    <location>
        <begin position="37"/>
        <end position="58"/>
    </location>
</feature>
<feature type="transmembrane region" description="Helical" evidence="1">
    <location>
        <begin position="654"/>
        <end position="673"/>
    </location>
</feature>
<feature type="transmembrane region" description="Helical" evidence="1">
    <location>
        <begin position="70"/>
        <end position="93"/>
    </location>
</feature>
<reference evidence="3" key="1">
    <citation type="submission" date="2017-09" db="EMBL/GenBank/DDBJ databases">
        <title>Metaegenomics of thermophilic ammonia-oxidizing enrichment culture.</title>
        <authorList>
            <person name="Kato S."/>
            <person name="Suzuki K."/>
        </authorList>
    </citation>
    <scope>NUCLEOTIDE SEQUENCE [LARGE SCALE GENOMIC DNA]</scope>
</reference>
<dbReference type="InterPro" id="IPR029063">
    <property type="entry name" value="SAM-dependent_MTases_sf"/>
</dbReference>
<evidence type="ECO:0008006" key="4">
    <source>
        <dbReference type="Google" id="ProtNLM"/>
    </source>
</evidence>
<dbReference type="Gene3D" id="3.40.50.150">
    <property type="entry name" value="Vaccinia Virus protein VP39"/>
    <property type="match status" value="1"/>
</dbReference>
<comment type="caution">
    <text evidence="2">The sequence shown here is derived from an EMBL/GenBank/DDBJ whole genome shotgun (WGS) entry which is preliminary data.</text>
</comment>
<dbReference type="InterPro" id="IPR036259">
    <property type="entry name" value="MFS_trans_sf"/>
</dbReference>
<dbReference type="SUPFAM" id="SSF103473">
    <property type="entry name" value="MFS general substrate transporter"/>
    <property type="match status" value="1"/>
</dbReference>
<dbReference type="CDD" id="cd02440">
    <property type="entry name" value="AdoMet_MTases"/>
    <property type="match status" value="1"/>
</dbReference>
<name>A0A2H5XDR4_9BACT</name>
<proteinExistence type="predicted"/>
<protein>
    <recommendedName>
        <fullName evidence="4">Spermidine synthase</fullName>
    </recommendedName>
</protein>
<keyword evidence="1" id="KW-1133">Transmembrane helix</keyword>
<dbReference type="EMBL" id="BEHT01000024">
    <property type="protein sequence ID" value="GBC99316.1"/>
    <property type="molecule type" value="Genomic_DNA"/>
</dbReference>
<feature type="transmembrane region" description="Helical" evidence="1">
    <location>
        <begin position="182"/>
        <end position="201"/>
    </location>
</feature>
<evidence type="ECO:0000313" key="3">
    <source>
        <dbReference type="Proteomes" id="UP000236173"/>
    </source>
</evidence>
<gene>
    <name evidence="2" type="ORF">HRbin17_01838</name>
</gene>
<sequence>MALHVGRVVGAVFVLSFCGLALEVSLTRVFAVVLRYHFAFFAIALALCGLGLGSYAAHWGMAGSFAERRLRWSVVAFSATTLFALWLLVALLLPRNPNAFWLAGLVTLIPFFFLGVTMATLFGMFAEHSGRLYAADLAGAAAAAFGVVLLLNAFGGLNAVIVLAGLALLSVPLLAAQTALRLTSALVSVALIAFAFLNRGGRYLDLPPVRHADPTIAKPLLQELATGTSRIVATLWNAFCRTDVVRDEGEPDLLHLYTDGEVPALMVRLKSGNLKDGAWLMNTLMGVPYALLLTPRKPDDRPPHIDAVLALGSGGGVDVVCALLAGAKRVDAVDVNPAMKVFAEKFRDFNGRIYERPNVHFRIAEARAFVRQTQRRYDLVVMALTQTATVGKAGLALVESFVHTKDACRDYWRILSRRGLVALITQEPFLALRWWLTCLDIVQEQTGKAPKDAALHLAWWQLPEELWRFSPYRNLVVMARQPFTQSDAAALSQVTKRWNIVPVAVPFVHAEEPLASVLHGAFTADDVVSDVRWRHGVDVRPVTDDAPFFVDLSPTVPPLLWQLIAFAVVLVVGFALIASRAERRKGQQWSILTAFVALLGVGFMLVEVGVLQRVMLLLGSPTHTVALFVGALLLGGAVGSAVSQRWHDDRLSESAQRACAVVAFVAALLGWLVGPLTNALQESSLPLRAVALCLSAFGLGVPMGIPFPVAMRLARNAAVSVPYLWGVNGVMSVTGSVSAVVLGKLMGYSRAIVFGAACYLLAIAMLQLWRRYADR</sequence>
<feature type="transmembrane region" description="Helical" evidence="1">
    <location>
        <begin position="623"/>
        <end position="642"/>
    </location>
</feature>
<dbReference type="AlphaFoldDB" id="A0A2H5XDR4"/>
<feature type="transmembrane region" description="Helical" evidence="1">
    <location>
        <begin position="99"/>
        <end position="125"/>
    </location>
</feature>
<feature type="transmembrane region" description="Helical" evidence="1">
    <location>
        <begin position="132"/>
        <end position="151"/>
    </location>
</feature>
<feature type="transmembrane region" description="Helical" evidence="1">
    <location>
        <begin position="12"/>
        <end position="31"/>
    </location>
</feature>
<feature type="transmembrane region" description="Helical" evidence="1">
    <location>
        <begin position="723"/>
        <end position="742"/>
    </location>
</feature>